<reference evidence="2" key="1">
    <citation type="submission" date="2023-08" db="EMBL/GenBank/DDBJ databases">
        <title>Black Yeasts Isolated from many extreme environments.</title>
        <authorList>
            <person name="Coleine C."/>
            <person name="Stajich J.E."/>
            <person name="Selbmann L."/>
        </authorList>
    </citation>
    <scope>NUCLEOTIDE SEQUENCE</scope>
    <source>
        <strain evidence="2">CCFEE 5810</strain>
    </source>
</reference>
<feature type="compositionally biased region" description="Low complexity" evidence="1">
    <location>
        <begin position="253"/>
        <end position="271"/>
    </location>
</feature>
<feature type="region of interest" description="Disordered" evidence="1">
    <location>
        <begin position="146"/>
        <end position="193"/>
    </location>
</feature>
<dbReference type="Proteomes" id="UP001310594">
    <property type="component" value="Unassembled WGS sequence"/>
</dbReference>
<accession>A0AAN8A3E6</accession>
<sequence>MDSILQQQLNESLTIWPDYHPQLLPPETMLPMISSIWATNHDQCSINPLGVWDPPVALQEQASVDGPSGPSYETTTAVVDSPSSETPTAVPVQYSTSPASATGAPEITNMATSDSDLGPSATAVASQSVQGPAGAIASMLAIGTSTDSQQNADPLQASAMGQSGDSSTAQSSSDPEASSDAIPSSASASTSATLTDLPTISPAASRSLGTTQIDWHTFIFTTNAEGSYTFIDPTTLRDSSQTLSQGVTTLSDGSTTAASLPASGSSAASSSVQIQSTNAASSRSWSTGSPSKSPFASWSPISFVIKTITSRHPPRLSKL</sequence>
<evidence type="ECO:0000256" key="1">
    <source>
        <dbReference type="SAM" id="MobiDB-lite"/>
    </source>
</evidence>
<evidence type="ECO:0000313" key="3">
    <source>
        <dbReference type="Proteomes" id="UP001310594"/>
    </source>
</evidence>
<proteinExistence type="predicted"/>
<protein>
    <submittedName>
        <fullName evidence="2">Uncharacterized protein</fullName>
    </submittedName>
</protein>
<feature type="compositionally biased region" description="Low complexity" evidence="1">
    <location>
        <begin position="163"/>
        <end position="193"/>
    </location>
</feature>
<dbReference type="AlphaFoldDB" id="A0AAN8A3E6"/>
<gene>
    <name evidence="2" type="ORF">LTR97_004575</name>
</gene>
<dbReference type="EMBL" id="JAVRQU010000006">
    <property type="protein sequence ID" value="KAK5701757.1"/>
    <property type="molecule type" value="Genomic_DNA"/>
</dbReference>
<evidence type="ECO:0000313" key="2">
    <source>
        <dbReference type="EMBL" id="KAK5701757.1"/>
    </source>
</evidence>
<feature type="compositionally biased region" description="Polar residues" evidence="1">
    <location>
        <begin position="71"/>
        <end position="100"/>
    </location>
</feature>
<organism evidence="2 3">
    <name type="scientific">Elasticomyces elasticus</name>
    <dbReference type="NCBI Taxonomy" id="574655"/>
    <lineage>
        <taxon>Eukaryota</taxon>
        <taxon>Fungi</taxon>
        <taxon>Dikarya</taxon>
        <taxon>Ascomycota</taxon>
        <taxon>Pezizomycotina</taxon>
        <taxon>Dothideomycetes</taxon>
        <taxon>Dothideomycetidae</taxon>
        <taxon>Mycosphaerellales</taxon>
        <taxon>Teratosphaeriaceae</taxon>
        <taxon>Elasticomyces</taxon>
    </lineage>
</organism>
<feature type="region of interest" description="Disordered" evidence="1">
    <location>
        <begin position="278"/>
        <end position="297"/>
    </location>
</feature>
<comment type="caution">
    <text evidence="2">The sequence shown here is derived from an EMBL/GenBank/DDBJ whole genome shotgun (WGS) entry which is preliminary data.</text>
</comment>
<name>A0AAN8A3E6_9PEZI</name>
<feature type="region of interest" description="Disordered" evidence="1">
    <location>
        <begin position="246"/>
        <end position="273"/>
    </location>
</feature>
<feature type="region of interest" description="Disordered" evidence="1">
    <location>
        <begin position="63"/>
        <end position="126"/>
    </location>
</feature>